<evidence type="ECO:0000313" key="4">
    <source>
        <dbReference type="Proteomes" id="UP000613740"/>
    </source>
</evidence>
<reference evidence="3" key="1">
    <citation type="journal article" date="2020" name="bioRxiv">
        <title>Comparative genomics of Chlamydomonas.</title>
        <authorList>
            <person name="Craig R.J."/>
            <person name="Hasan A.R."/>
            <person name="Ness R.W."/>
            <person name="Keightley P.D."/>
        </authorList>
    </citation>
    <scope>NUCLEOTIDE SEQUENCE</scope>
    <source>
        <strain evidence="3">CCAP 11/173</strain>
    </source>
</reference>
<organism evidence="3 4">
    <name type="scientific">Chlamydomonas schloesseri</name>
    <dbReference type="NCBI Taxonomy" id="2026947"/>
    <lineage>
        <taxon>Eukaryota</taxon>
        <taxon>Viridiplantae</taxon>
        <taxon>Chlorophyta</taxon>
        <taxon>core chlorophytes</taxon>
        <taxon>Chlorophyceae</taxon>
        <taxon>CS clade</taxon>
        <taxon>Chlamydomonadales</taxon>
        <taxon>Chlamydomonadaceae</taxon>
        <taxon>Chlamydomonas</taxon>
    </lineage>
</organism>
<dbReference type="PANTHER" id="PTHR32251">
    <property type="entry name" value="3-OXO-5-ALPHA-STEROID 4-DEHYDROGENASE"/>
    <property type="match status" value="1"/>
</dbReference>
<dbReference type="PANTHER" id="PTHR32251:SF23">
    <property type="entry name" value="3-OXO-5-ALPHA-STEROID 4-DEHYDROGENASE (DUF1295)"/>
    <property type="match status" value="1"/>
</dbReference>
<feature type="transmembrane region" description="Helical" evidence="2">
    <location>
        <begin position="365"/>
        <end position="383"/>
    </location>
</feature>
<dbReference type="Pfam" id="PF06966">
    <property type="entry name" value="DUF1295"/>
    <property type="match status" value="1"/>
</dbReference>
<protein>
    <recommendedName>
        <fullName evidence="5">Steroid 5-alpha reductase C-terminal domain-containing protein</fullName>
    </recommendedName>
</protein>
<feature type="transmembrane region" description="Helical" evidence="2">
    <location>
        <begin position="567"/>
        <end position="595"/>
    </location>
</feature>
<keyword evidence="4" id="KW-1185">Reference proteome</keyword>
<keyword evidence="2" id="KW-0472">Membrane</keyword>
<dbReference type="Proteomes" id="UP000613740">
    <property type="component" value="Unassembled WGS sequence"/>
</dbReference>
<dbReference type="AlphaFoldDB" id="A0A835WN63"/>
<feature type="transmembrane region" description="Helical" evidence="2">
    <location>
        <begin position="335"/>
        <end position="358"/>
    </location>
</feature>
<feature type="region of interest" description="Disordered" evidence="1">
    <location>
        <begin position="191"/>
        <end position="220"/>
    </location>
</feature>
<feature type="compositionally biased region" description="Low complexity" evidence="1">
    <location>
        <begin position="159"/>
        <end position="172"/>
    </location>
</feature>
<feature type="region of interest" description="Disordered" evidence="1">
    <location>
        <begin position="68"/>
        <end position="128"/>
    </location>
</feature>
<accession>A0A835WN63</accession>
<evidence type="ECO:0000256" key="2">
    <source>
        <dbReference type="SAM" id="Phobius"/>
    </source>
</evidence>
<keyword evidence="2" id="KW-0812">Transmembrane</keyword>
<comment type="caution">
    <text evidence="3">The sequence shown here is derived from an EMBL/GenBank/DDBJ whole genome shotgun (WGS) entry which is preliminary data.</text>
</comment>
<feature type="transmembrane region" description="Helical" evidence="2">
    <location>
        <begin position="466"/>
        <end position="487"/>
    </location>
</feature>
<evidence type="ECO:0008006" key="5">
    <source>
        <dbReference type="Google" id="ProtNLM"/>
    </source>
</evidence>
<evidence type="ECO:0000256" key="1">
    <source>
        <dbReference type="SAM" id="MobiDB-lite"/>
    </source>
</evidence>
<dbReference type="GO" id="GO:0016020">
    <property type="term" value="C:membrane"/>
    <property type="evidence" value="ECO:0007669"/>
    <property type="project" value="TreeGrafter"/>
</dbReference>
<dbReference type="Gene3D" id="1.20.120.1630">
    <property type="match status" value="1"/>
</dbReference>
<feature type="region of interest" description="Disordered" evidence="1">
    <location>
        <begin position="140"/>
        <end position="172"/>
    </location>
</feature>
<gene>
    <name evidence="3" type="ORF">HYH02_005037</name>
</gene>
<dbReference type="OrthoDB" id="201504at2759"/>
<sequence>MAHLVGASLSIPGSAWSPPQEENTEAQVVYHVRATRGYPAGRVRILCNDGTDVWWDVTKLPEEWITTMPNQAPVTPTAQTPSRTARRSAAAAPAAATAATPGTTGRPRASSRGRRPSRAATDGYDSSGVLLSDGEGAAAAAAPVTGSRSARSRSRSRSTAKAATPLAAATMSPAAPVVSLGKGGASGVAPLDTGVLSGDEPPATGVRQRGRQRKSLRFAPGTISPGGVAAAVSASPGGAAAFGAAHDSAAAPMSPLMSPRAADAYGDISAGLEAYEMEEAAAKGFSSEPPPLHWTRRVRSAALIVLVTLPALYYFKVLQGGPGGCSAAQWKAPLASVWATANGGGLASLLSADFWCALGYQQPLLAVNLVFFLNIDVLFWIISLLQGSTWLIDPFWQIAPMMIGLFYQFHPLAVTHPLRSRLAMGLLWIWAVRMTHSYFRREEWQVGAREDWRYARMAQRYGRRSAMWALVSFFAVGVTQQLMLVGITLPLLAIHTSPAPWNPVWDTLIFLVAAAGIMTSLTADNQLRVFMLENQKRRSAGLDPVLLLDTGLWRYSRHPNFFGEQLWWWALGGWALLLGQPWMLVGAAFNSLCFFPITWMTEARMLERSERRPFYQYYQSTTSMWVPWPPKASA</sequence>
<feature type="compositionally biased region" description="Low complexity" evidence="1">
    <location>
        <begin position="75"/>
        <end position="108"/>
    </location>
</feature>
<proteinExistence type="predicted"/>
<evidence type="ECO:0000313" key="3">
    <source>
        <dbReference type="EMBL" id="KAG2450536.1"/>
    </source>
</evidence>
<keyword evidence="2" id="KW-1133">Transmembrane helix</keyword>
<feature type="transmembrane region" description="Helical" evidence="2">
    <location>
        <begin position="507"/>
        <end position="527"/>
    </location>
</feature>
<dbReference type="EMBL" id="JAEHOD010000011">
    <property type="protein sequence ID" value="KAG2450536.1"/>
    <property type="molecule type" value="Genomic_DNA"/>
</dbReference>
<feature type="transmembrane region" description="Helical" evidence="2">
    <location>
        <begin position="395"/>
        <end position="414"/>
    </location>
</feature>
<dbReference type="InterPro" id="IPR010721">
    <property type="entry name" value="UstE-like"/>
</dbReference>
<name>A0A835WN63_9CHLO</name>